<keyword evidence="2" id="KW-1185">Reference proteome</keyword>
<name>A0ABX0BM57_9PSEU</name>
<reference evidence="1 2" key="1">
    <citation type="submission" date="2020-01" db="EMBL/GenBank/DDBJ databases">
        <title>Insect and environment-associated Actinomycetes.</title>
        <authorList>
            <person name="Currrie C."/>
            <person name="Chevrette M."/>
            <person name="Carlson C."/>
            <person name="Stubbendieck R."/>
            <person name="Wendt-Pienkowski E."/>
        </authorList>
    </citation>
    <scope>NUCLEOTIDE SEQUENCE [LARGE SCALE GENOMIC DNA]</scope>
    <source>
        <strain evidence="1 2">SID8386</strain>
    </source>
</reference>
<protein>
    <submittedName>
        <fullName evidence="1">Transcriptional regulator</fullName>
    </submittedName>
</protein>
<comment type="caution">
    <text evidence="1">The sequence shown here is derived from an EMBL/GenBank/DDBJ whole genome shotgun (WGS) entry which is preliminary data.</text>
</comment>
<evidence type="ECO:0000313" key="1">
    <source>
        <dbReference type="EMBL" id="NEC56704.1"/>
    </source>
</evidence>
<proteinExistence type="predicted"/>
<dbReference type="Proteomes" id="UP000470404">
    <property type="component" value="Unassembled WGS sequence"/>
</dbReference>
<accession>A0ABX0BM57</accession>
<organism evidence="1 2">
    <name type="scientific">Amycolatopsis rubida</name>
    <dbReference type="NCBI Taxonomy" id="112413"/>
    <lineage>
        <taxon>Bacteria</taxon>
        <taxon>Bacillati</taxon>
        <taxon>Actinomycetota</taxon>
        <taxon>Actinomycetes</taxon>
        <taxon>Pseudonocardiales</taxon>
        <taxon>Pseudonocardiaceae</taxon>
        <taxon>Amycolatopsis</taxon>
    </lineage>
</organism>
<dbReference type="RefSeq" id="WP_157905148.1">
    <property type="nucleotide sequence ID" value="NZ_JAAGNC010000075.1"/>
</dbReference>
<dbReference type="EMBL" id="JAAGNC010000075">
    <property type="protein sequence ID" value="NEC56704.1"/>
    <property type="molecule type" value="Genomic_DNA"/>
</dbReference>
<evidence type="ECO:0000313" key="2">
    <source>
        <dbReference type="Proteomes" id="UP000470404"/>
    </source>
</evidence>
<sequence>MTAHRLEARYLDMTPTLPGLIVELACASAQGTGESRRHANGLLTLAYRAADGMAYKYGFRDLSARMIDRMRATALKAEDPLLVAAVAYVRTETFFAARDLETAAGALVRAADTLREAGPTGVPGIAAYGALHMRAAVVNGRAGRSDSAWNHLAEARRAAERARDGVYFGTAFGPSSVRIHDLAVATELKESGTAVERAGSWTPPVRLPAERRSHYYIELAGAQLDIGLHEDFCRSVELAREIAPQHTLEHPGVRRSLVKLVQSHPRPSANALALADWAHVL</sequence>
<gene>
    <name evidence="1" type="ORF">G3I59_14200</name>
</gene>